<feature type="transmembrane region" description="Helical" evidence="1">
    <location>
        <begin position="106"/>
        <end position="126"/>
    </location>
</feature>
<evidence type="ECO:0000256" key="1">
    <source>
        <dbReference type="SAM" id="Phobius"/>
    </source>
</evidence>
<evidence type="ECO:0008006" key="4">
    <source>
        <dbReference type="Google" id="ProtNLM"/>
    </source>
</evidence>
<feature type="transmembrane region" description="Helical" evidence="1">
    <location>
        <begin position="68"/>
        <end position="94"/>
    </location>
</feature>
<feature type="transmembrane region" description="Helical" evidence="1">
    <location>
        <begin position="20"/>
        <end position="41"/>
    </location>
</feature>
<dbReference type="STRING" id="68775.A0A5C3LHR9"/>
<name>A0A5C3LHR9_9AGAR</name>
<sequence>MSSSNSAVERRRAPLWLPRLITLLLAWSWSIVGVGVGINALSKSKKTQSDLRKQVPTGVTLNINVNDVYHSGIVATVVCGLIFLVTTASVASLFSRPIRRLRLQSLLLAFLSTWLFATLVPFTHFVRTRRAKISAFLGGLAIPDQTVQSVEAQMGTTSVYRHINYLKLVAILMWFTLLFSIIASVVLFMAGSRRSTANNVLHSDRATAETHKEESLTEKSTA</sequence>
<gene>
    <name evidence="2" type="ORF">BDQ12DRAFT_692554</name>
</gene>
<organism evidence="2 3">
    <name type="scientific">Crucibulum laeve</name>
    <dbReference type="NCBI Taxonomy" id="68775"/>
    <lineage>
        <taxon>Eukaryota</taxon>
        <taxon>Fungi</taxon>
        <taxon>Dikarya</taxon>
        <taxon>Basidiomycota</taxon>
        <taxon>Agaricomycotina</taxon>
        <taxon>Agaricomycetes</taxon>
        <taxon>Agaricomycetidae</taxon>
        <taxon>Agaricales</taxon>
        <taxon>Agaricineae</taxon>
        <taxon>Nidulariaceae</taxon>
        <taxon>Crucibulum</taxon>
    </lineage>
</organism>
<accession>A0A5C3LHR9</accession>
<dbReference type="EMBL" id="ML213677">
    <property type="protein sequence ID" value="TFK32358.1"/>
    <property type="molecule type" value="Genomic_DNA"/>
</dbReference>
<evidence type="ECO:0000313" key="3">
    <source>
        <dbReference type="Proteomes" id="UP000308652"/>
    </source>
</evidence>
<reference evidence="2 3" key="1">
    <citation type="journal article" date="2019" name="Nat. Ecol. Evol.">
        <title>Megaphylogeny resolves global patterns of mushroom evolution.</title>
        <authorList>
            <person name="Varga T."/>
            <person name="Krizsan K."/>
            <person name="Foldi C."/>
            <person name="Dima B."/>
            <person name="Sanchez-Garcia M."/>
            <person name="Sanchez-Ramirez S."/>
            <person name="Szollosi G.J."/>
            <person name="Szarkandi J.G."/>
            <person name="Papp V."/>
            <person name="Albert L."/>
            <person name="Andreopoulos W."/>
            <person name="Angelini C."/>
            <person name="Antonin V."/>
            <person name="Barry K.W."/>
            <person name="Bougher N.L."/>
            <person name="Buchanan P."/>
            <person name="Buyck B."/>
            <person name="Bense V."/>
            <person name="Catcheside P."/>
            <person name="Chovatia M."/>
            <person name="Cooper J."/>
            <person name="Damon W."/>
            <person name="Desjardin D."/>
            <person name="Finy P."/>
            <person name="Geml J."/>
            <person name="Haridas S."/>
            <person name="Hughes K."/>
            <person name="Justo A."/>
            <person name="Karasinski D."/>
            <person name="Kautmanova I."/>
            <person name="Kiss B."/>
            <person name="Kocsube S."/>
            <person name="Kotiranta H."/>
            <person name="LaButti K.M."/>
            <person name="Lechner B.E."/>
            <person name="Liimatainen K."/>
            <person name="Lipzen A."/>
            <person name="Lukacs Z."/>
            <person name="Mihaltcheva S."/>
            <person name="Morgado L.N."/>
            <person name="Niskanen T."/>
            <person name="Noordeloos M.E."/>
            <person name="Ohm R.A."/>
            <person name="Ortiz-Santana B."/>
            <person name="Ovrebo C."/>
            <person name="Racz N."/>
            <person name="Riley R."/>
            <person name="Savchenko A."/>
            <person name="Shiryaev A."/>
            <person name="Soop K."/>
            <person name="Spirin V."/>
            <person name="Szebenyi C."/>
            <person name="Tomsovsky M."/>
            <person name="Tulloss R.E."/>
            <person name="Uehling J."/>
            <person name="Grigoriev I.V."/>
            <person name="Vagvolgyi C."/>
            <person name="Papp T."/>
            <person name="Martin F.M."/>
            <person name="Miettinen O."/>
            <person name="Hibbett D.S."/>
            <person name="Nagy L.G."/>
        </authorList>
    </citation>
    <scope>NUCLEOTIDE SEQUENCE [LARGE SCALE GENOMIC DNA]</scope>
    <source>
        <strain evidence="2 3">CBS 166.37</strain>
    </source>
</reference>
<keyword evidence="1" id="KW-1133">Transmembrane helix</keyword>
<dbReference type="AlphaFoldDB" id="A0A5C3LHR9"/>
<dbReference type="Proteomes" id="UP000308652">
    <property type="component" value="Unassembled WGS sequence"/>
</dbReference>
<keyword evidence="1" id="KW-0472">Membrane</keyword>
<feature type="transmembrane region" description="Helical" evidence="1">
    <location>
        <begin position="168"/>
        <end position="190"/>
    </location>
</feature>
<dbReference type="OrthoDB" id="2560085at2759"/>
<protein>
    <recommendedName>
        <fullName evidence="4">MARVEL domain-containing protein</fullName>
    </recommendedName>
</protein>
<keyword evidence="3" id="KW-1185">Reference proteome</keyword>
<proteinExistence type="predicted"/>
<keyword evidence="1" id="KW-0812">Transmembrane</keyword>
<evidence type="ECO:0000313" key="2">
    <source>
        <dbReference type="EMBL" id="TFK32358.1"/>
    </source>
</evidence>